<gene>
    <name evidence="2" type="ORF">HDF23_001747</name>
</gene>
<protein>
    <submittedName>
        <fullName evidence="2">Uncharacterized protein</fullName>
    </submittedName>
</protein>
<organism evidence="2 3">
    <name type="scientific">Mucilaginibacter lappiensis</name>
    <dbReference type="NCBI Taxonomy" id="354630"/>
    <lineage>
        <taxon>Bacteria</taxon>
        <taxon>Pseudomonadati</taxon>
        <taxon>Bacteroidota</taxon>
        <taxon>Sphingobacteriia</taxon>
        <taxon>Sphingobacteriales</taxon>
        <taxon>Sphingobacteriaceae</taxon>
        <taxon>Mucilaginibacter</taxon>
    </lineage>
</organism>
<dbReference type="Proteomes" id="UP000541583">
    <property type="component" value="Unassembled WGS sequence"/>
</dbReference>
<proteinExistence type="predicted"/>
<keyword evidence="1" id="KW-0812">Transmembrane</keyword>
<evidence type="ECO:0000256" key="1">
    <source>
        <dbReference type="SAM" id="Phobius"/>
    </source>
</evidence>
<dbReference type="RefSeq" id="WP_076372334.1">
    <property type="nucleotide sequence ID" value="NZ_FTMG01000003.1"/>
</dbReference>
<sequence>MMANLNSTVIYEYIVTAFLACWFLLTILNQFKDTKLAEFIRIKIDVFALIPLWTFFAPRPGKSDYHLLYRDKITEEQYSEWHEMDITEERTFWSWFWNPEKRDKKILSDVVQSLVSCIPDYRKATGNTNLLMFSMPYIIVLHAVSQCKKQSPNVYRQFMLAETSGYQETNPPALILLSVFHQI</sequence>
<accession>A0ABR6PIG4</accession>
<keyword evidence="1" id="KW-1133">Transmembrane helix</keyword>
<name>A0ABR6PIG4_9SPHI</name>
<keyword evidence="1" id="KW-0472">Membrane</keyword>
<dbReference type="EMBL" id="JACHCB010000003">
    <property type="protein sequence ID" value="MBB6109004.1"/>
    <property type="molecule type" value="Genomic_DNA"/>
</dbReference>
<evidence type="ECO:0000313" key="2">
    <source>
        <dbReference type="EMBL" id="MBB6109004.1"/>
    </source>
</evidence>
<comment type="caution">
    <text evidence="2">The sequence shown here is derived from an EMBL/GenBank/DDBJ whole genome shotgun (WGS) entry which is preliminary data.</text>
</comment>
<reference evidence="2 3" key="1">
    <citation type="submission" date="2020-08" db="EMBL/GenBank/DDBJ databases">
        <title>Genomic Encyclopedia of Type Strains, Phase IV (KMG-V): Genome sequencing to study the core and pangenomes of soil and plant-associated prokaryotes.</title>
        <authorList>
            <person name="Whitman W."/>
        </authorList>
    </citation>
    <scope>NUCLEOTIDE SEQUENCE [LARGE SCALE GENOMIC DNA]</scope>
    <source>
        <strain evidence="2 3">ANJLi2</strain>
    </source>
</reference>
<evidence type="ECO:0000313" key="3">
    <source>
        <dbReference type="Proteomes" id="UP000541583"/>
    </source>
</evidence>
<feature type="transmembrane region" description="Helical" evidence="1">
    <location>
        <begin position="9"/>
        <end position="28"/>
    </location>
</feature>
<keyword evidence="3" id="KW-1185">Reference proteome</keyword>